<keyword evidence="3" id="KW-1185">Reference proteome</keyword>
<evidence type="ECO:0000313" key="2">
    <source>
        <dbReference type="EMBL" id="KAJ8298610.1"/>
    </source>
</evidence>
<feature type="compositionally biased region" description="Polar residues" evidence="1">
    <location>
        <begin position="49"/>
        <end position="61"/>
    </location>
</feature>
<proteinExistence type="predicted"/>
<protein>
    <submittedName>
        <fullName evidence="2">Uncharacterized protein</fullName>
    </submittedName>
</protein>
<gene>
    <name evidence="2" type="ORF">KUTeg_022670</name>
</gene>
<accession>A0ABQ9E0B9</accession>
<evidence type="ECO:0000256" key="1">
    <source>
        <dbReference type="SAM" id="MobiDB-lite"/>
    </source>
</evidence>
<name>A0ABQ9E0B9_TEGGR</name>
<feature type="region of interest" description="Disordered" evidence="1">
    <location>
        <begin position="27"/>
        <end position="61"/>
    </location>
</feature>
<dbReference type="EMBL" id="JARBDR010000921">
    <property type="protein sequence ID" value="KAJ8298610.1"/>
    <property type="molecule type" value="Genomic_DNA"/>
</dbReference>
<comment type="caution">
    <text evidence="2">The sequence shown here is derived from an EMBL/GenBank/DDBJ whole genome shotgun (WGS) entry which is preliminary data.</text>
</comment>
<reference evidence="2 3" key="1">
    <citation type="submission" date="2022-12" db="EMBL/GenBank/DDBJ databases">
        <title>Chromosome-level genome of Tegillarca granosa.</title>
        <authorList>
            <person name="Kim J."/>
        </authorList>
    </citation>
    <scope>NUCLEOTIDE SEQUENCE [LARGE SCALE GENOMIC DNA]</scope>
    <source>
        <strain evidence="2">Teg-2019</strain>
        <tissue evidence="2">Adductor muscle</tissue>
    </source>
</reference>
<evidence type="ECO:0000313" key="3">
    <source>
        <dbReference type="Proteomes" id="UP001217089"/>
    </source>
</evidence>
<sequence length="61" mass="6798">MKKAGFTFNLNYPSCLELGFYMSFENPLTSPPHQRSKEDNSCLFPQKLPQETQASSGGPSL</sequence>
<dbReference type="Proteomes" id="UP001217089">
    <property type="component" value="Unassembled WGS sequence"/>
</dbReference>
<organism evidence="2 3">
    <name type="scientific">Tegillarca granosa</name>
    <name type="common">Malaysian cockle</name>
    <name type="synonym">Anadara granosa</name>
    <dbReference type="NCBI Taxonomy" id="220873"/>
    <lineage>
        <taxon>Eukaryota</taxon>
        <taxon>Metazoa</taxon>
        <taxon>Spiralia</taxon>
        <taxon>Lophotrochozoa</taxon>
        <taxon>Mollusca</taxon>
        <taxon>Bivalvia</taxon>
        <taxon>Autobranchia</taxon>
        <taxon>Pteriomorphia</taxon>
        <taxon>Arcoida</taxon>
        <taxon>Arcoidea</taxon>
        <taxon>Arcidae</taxon>
        <taxon>Tegillarca</taxon>
    </lineage>
</organism>